<dbReference type="EMBL" id="RRYP01016700">
    <property type="protein sequence ID" value="TNV74707.1"/>
    <property type="molecule type" value="Genomic_DNA"/>
</dbReference>
<dbReference type="GO" id="GO:0050152">
    <property type="term" value="F:omega-amidase activity"/>
    <property type="evidence" value="ECO:0007669"/>
    <property type="project" value="TreeGrafter"/>
</dbReference>
<dbReference type="GO" id="GO:0006107">
    <property type="term" value="P:oxaloacetate metabolic process"/>
    <property type="evidence" value="ECO:0007669"/>
    <property type="project" value="TreeGrafter"/>
</dbReference>
<dbReference type="InterPro" id="IPR001110">
    <property type="entry name" value="UPF0012_CS"/>
</dbReference>
<dbReference type="OrthoDB" id="10250282at2759"/>
<comment type="caution">
    <text evidence="3">The sequence shown here is derived from an EMBL/GenBank/DDBJ whole genome shotgun (WGS) entry which is preliminary data.</text>
</comment>
<feature type="domain" description="CN hydrolase" evidence="2">
    <location>
        <begin position="49"/>
        <end position="306"/>
    </location>
</feature>
<gene>
    <name evidence="3" type="ORF">FGO68_gene15963</name>
</gene>
<dbReference type="InterPro" id="IPR003010">
    <property type="entry name" value="C-N_Hydrolase"/>
</dbReference>
<dbReference type="GO" id="GO:0005739">
    <property type="term" value="C:mitochondrion"/>
    <property type="evidence" value="ECO:0007669"/>
    <property type="project" value="TreeGrafter"/>
</dbReference>
<name>A0A8J8NG56_HALGN</name>
<dbReference type="CDD" id="cd07572">
    <property type="entry name" value="nit"/>
    <property type="match status" value="1"/>
</dbReference>
<dbReference type="PROSITE" id="PS01227">
    <property type="entry name" value="UPF0012"/>
    <property type="match status" value="1"/>
</dbReference>
<evidence type="ECO:0000313" key="4">
    <source>
        <dbReference type="Proteomes" id="UP000785679"/>
    </source>
</evidence>
<reference evidence="3" key="1">
    <citation type="submission" date="2019-06" db="EMBL/GenBank/DDBJ databases">
        <authorList>
            <person name="Zheng W."/>
        </authorList>
    </citation>
    <scope>NUCLEOTIDE SEQUENCE</scope>
    <source>
        <strain evidence="3">QDHG01</strain>
    </source>
</reference>
<keyword evidence="1" id="KW-0378">Hydrolase</keyword>
<organism evidence="3 4">
    <name type="scientific">Halteria grandinella</name>
    <dbReference type="NCBI Taxonomy" id="5974"/>
    <lineage>
        <taxon>Eukaryota</taxon>
        <taxon>Sar</taxon>
        <taxon>Alveolata</taxon>
        <taxon>Ciliophora</taxon>
        <taxon>Intramacronucleata</taxon>
        <taxon>Spirotrichea</taxon>
        <taxon>Stichotrichia</taxon>
        <taxon>Sporadotrichida</taxon>
        <taxon>Halteriidae</taxon>
        <taxon>Halteria</taxon>
    </lineage>
</organism>
<dbReference type="PANTHER" id="PTHR23088:SF30">
    <property type="entry name" value="OMEGA-AMIDASE NIT2"/>
    <property type="match status" value="1"/>
</dbReference>
<dbReference type="AlphaFoldDB" id="A0A8J8NG56"/>
<dbReference type="InterPro" id="IPR036526">
    <property type="entry name" value="C-N_Hydrolase_sf"/>
</dbReference>
<proteinExistence type="predicted"/>
<evidence type="ECO:0000256" key="1">
    <source>
        <dbReference type="ARBA" id="ARBA00022801"/>
    </source>
</evidence>
<sequence length="333" mass="37754">MGQLECFQVCLLRKAGFRSVQFTVIIKVFDLLNSQYYYNTSKMQKANIFKVGLCQIKTIADKQLNLKRAEEMVREAAANGADIIILPEMFVTPYTKHYMLKDKEPLTDDYKTNDKCQTSKLLSGLAKSLSKYIIGGSFPEQVEGKDKIYNTCLCFNREGDIVAQHRKLHMFDINIPGGITFYESEYVQSGPPQVTIFETEYCKIGVGICYDIRFPEYAQLMNAKGAQVVAYPANFAMRTGELHFDLLKKMRAVDTQCFLIACGAATNKDDTSLFQSWGHSGVISPWGKALAECEFEEGILYADINLSEVKEVREQIMTSMHKRSDIYELLAKV</sequence>
<dbReference type="GO" id="GO:0006528">
    <property type="term" value="P:asparagine metabolic process"/>
    <property type="evidence" value="ECO:0007669"/>
    <property type="project" value="TreeGrafter"/>
</dbReference>
<accession>A0A8J8NG56</accession>
<evidence type="ECO:0000259" key="2">
    <source>
        <dbReference type="PROSITE" id="PS50263"/>
    </source>
</evidence>
<dbReference type="Pfam" id="PF00795">
    <property type="entry name" value="CN_hydrolase"/>
    <property type="match status" value="1"/>
</dbReference>
<dbReference type="SUPFAM" id="SSF56317">
    <property type="entry name" value="Carbon-nitrogen hydrolase"/>
    <property type="match status" value="1"/>
</dbReference>
<dbReference type="PROSITE" id="PS50263">
    <property type="entry name" value="CN_HYDROLASE"/>
    <property type="match status" value="1"/>
</dbReference>
<dbReference type="Proteomes" id="UP000785679">
    <property type="component" value="Unassembled WGS sequence"/>
</dbReference>
<evidence type="ECO:0000313" key="3">
    <source>
        <dbReference type="EMBL" id="TNV74707.1"/>
    </source>
</evidence>
<keyword evidence="4" id="KW-1185">Reference proteome</keyword>
<dbReference type="Gene3D" id="3.60.110.10">
    <property type="entry name" value="Carbon-nitrogen hydrolase"/>
    <property type="match status" value="1"/>
</dbReference>
<dbReference type="PANTHER" id="PTHR23088">
    <property type="entry name" value="NITRILASE-RELATED"/>
    <property type="match status" value="1"/>
</dbReference>
<protein>
    <recommendedName>
        <fullName evidence="2">CN hydrolase domain-containing protein</fullName>
    </recommendedName>
</protein>
<dbReference type="GO" id="GO:0006541">
    <property type="term" value="P:glutamine metabolic process"/>
    <property type="evidence" value="ECO:0007669"/>
    <property type="project" value="TreeGrafter"/>
</dbReference>
<dbReference type="InterPro" id="IPR045254">
    <property type="entry name" value="Nit1/2_C-N_Hydrolase"/>
</dbReference>